<evidence type="ECO:0000256" key="3">
    <source>
        <dbReference type="ARBA" id="ARBA00022989"/>
    </source>
</evidence>
<dbReference type="EMBL" id="CALNXK010000182">
    <property type="protein sequence ID" value="CAH3173534.1"/>
    <property type="molecule type" value="Genomic_DNA"/>
</dbReference>
<evidence type="ECO:0000256" key="6">
    <source>
        <dbReference type="SAM" id="Phobius"/>
    </source>
</evidence>
<feature type="transmembrane region" description="Helical" evidence="6">
    <location>
        <begin position="62"/>
        <end position="80"/>
    </location>
</feature>
<feature type="transmembrane region" description="Helical" evidence="6">
    <location>
        <begin position="28"/>
        <end position="50"/>
    </location>
</feature>
<dbReference type="Proteomes" id="UP001159405">
    <property type="component" value="Unassembled WGS sequence"/>
</dbReference>
<dbReference type="PANTHER" id="PTHR21421:SF29">
    <property type="entry name" value="GUSTATORY RECEPTOR 5A FOR TREHALOSE-RELATED"/>
    <property type="match status" value="1"/>
</dbReference>
<keyword evidence="3 6" id="KW-1133">Transmembrane helix</keyword>
<evidence type="ECO:0000256" key="2">
    <source>
        <dbReference type="ARBA" id="ARBA00022692"/>
    </source>
</evidence>
<protein>
    <recommendedName>
        <fullName evidence="9">Gustatory receptor</fullName>
    </recommendedName>
</protein>
<keyword evidence="8" id="KW-1185">Reference proteome</keyword>
<evidence type="ECO:0000256" key="1">
    <source>
        <dbReference type="ARBA" id="ARBA00004141"/>
    </source>
</evidence>
<keyword evidence="5" id="KW-0675">Receptor</keyword>
<dbReference type="PANTHER" id="PTHR21421">
    <property type="entry name" value="GUSTATORY RECEPTOR"/>
    <property type="match status" value="1"/>
</dbReference>
<sequence length="377" mass="42289">MRVTGTCYGNIELGGNSEGNRSSLWSRFYCVIVLLGQWGLAVQALTSLFIEGTSEMTNFYLLLIYSIFYLQCAVVATISVSRFSKRQHESHFTQLTEKLKTDAVAFDGLKIASMTRVLLLAYLFSLVNTIALSLIDFYGNVSIARYRPWNGSFLCRFFNLFFGFFASCSWSFPFVLFCATCEPLAEMFNALKKKAASENSLCLPISSLRKEHQKLCEIVALADDVFAPLLLATFISDIPLISINLHRLVKSPSSSREEITFVLTIVYWCLSVATKVTIILKYAAKVNEKIHSFDGTLQQLSGSDLKEHLELLQFLMYLRGDPVGLSVGGLAVIDKNFGLSVVGVVISYFTVLISLPAMKRKWNLINLRFTRNIVLQI</sequence>
<comment type="caution">
    <text evidence="7">The sequence shown here is derived from an EMBL/GenBank/DDBJ whole genome shotgun (WGS) entry which is preliminary data.</text>
</comment>
<keyword evidence="2 6" id="KW-0812">Transmembrane</keyword>
<organism evidence="7 8">
    <name type="scientific">Porites lobata</name>
    <dbReference type="NCBI Taxonomy" id="104759"/>
    <lineage>
        <taxon>Eukaryota</taxon>
        <taxon>Metazoa</taxon>
        <taxon>Cnidaria</taxon>
        <taxon>Anthozoa</taxon>
        <taxon>Hexacorallia</taxon>
        <taxon>Scleractinia</taxon>
        <taxon>Fungiina</taxon>
        <taxon>Poritidae</taxon>
        <taxon>Porites</taxon>
    </lineage>
</organism>
<feature type="transmembrane region" description="Helical" evidence="6">
    <location>
        <begin position="339"/>
        <end position="358"/>
    </location>
</feature>
<evidence type="ECO:0000313" key="8">
    <source>
        <dbReference type="Proteomes" id="UP001159405"/>
    </source>
</evidence>
<evidence type="ECO:0000313" key="7">
    <source>
        <dbReference type="EMBL" id="CAH3173534.1"/>
    </source>
</evidence>
<evidence type="ECO:0008006" key="9">
    <source>
        <dbReference type="Google" id="ProtNLM"/>
    </source>
</evidence>
<evidence type="ECO:0000256" key="5">
    <source>
        <dbReference type="ARBA" id="ARBA00023170"/>
    </source>
</evidence>
<feature type="transmembrane region" description="Helical" evidence="6">
    <location>
        <begin position="158"/>
        <end position="185"/>
    </location>
</feature>
<dbReference type="InterPro" id="IPR013604">
    <property type="entry name" value="7TM_chemorcpt"/>
</dbReference>
<dbReference type="Pfam" id="PF08395">
    <property type="entry name" value="7tm_7"/>
    <property type="match status" value="1"/>
</dbReference>
<feature type="transmembrane region" description="Helical" evidence="6">
    <location>
        <begin position="117"/>
        <end position="138"/>
    </location>
</feature>
<proteinExistence type="predicted"/>
<feature type="transmembrane region" description="Helical" evidence="6">
    <location>
        <begin position="261"/>
        <end position="283"/>
    </location>
</feature>
<keyword evidence="4 6" id="KW-0472">Membrane</keyword>
<evidence type="ECO:0000256" key="4">
    <source>
        <dbReference type="ARBA" id="ARBA00023136"/>
    </source>
</evidence>
<gene>
    <name evidence="7" type="ORF">PLOB_00014164</name>
</gene>
<accession>A0ABN8R2X2</accession>
<reference evidence="7 8" key="1">
    <citation type="submission" date="2022-05" db="EMBL/GenBank/DDBJ databases">
        <authorList>
            <consortium name="Genoscope - CEA"/>
            <person name="William W."/>
        </authorList>
    </citation>
    <scope>NUCLEOTIDE SEQUENCE [LARGE SCALE GENOMIC DNA]</scope>
</reference>
<name>A0ABN8R2X2_9CNID</name>
<comment type="subcellular location">
    <subcellularLocation>
        <location evidence="1">Membrane</location>
        <topology evidence="1">Multi-pass membrane protein</topology>
    </subcellularLocation>
</comment>